<protein>
    <recommendedName>
        <fullName evidence="2">Phage protein</fullName>
    </recommendedName>
</protein>
<reference evidence="1" key="1">
    <citation type="submission" date="2024-07" db="EMBL/GenBank/DDBJ databases">
        <authorList>
            <person name="Li X.-J."/>
            <person name="Wang X."/>
        </authorList>
    </citation>
    <scope>NUCLEOTIDE SEQUENCE</scope>
    <source>
        <strain evidence="1">HSP-334</strain>
    </source>
</reference>
<sequence>MGFKDVIKSDIANVFLNSNEFGTEHTLNGRKVICVVDEEKFQNKQKNGLISTEEGVFQNGFTLFIGYPYLKLQPHTGESITIDGVKYEVAASKSDMDMFEIDLFRNEEM</sequence>
<organism evidence="1">
    <name type="scientific">Leptotrichia rugosa</name>
    <dbReference type="NCBI Taxonomy" id="3239302"/>
    <lineage>
        <taxon>Bacteria</taxon>
        <taxon>Fusobacteriati</taxon>
        <taxon>Fusobacteriota</taxon>
        <taxon>Fusobacteriia</taxon>
        <taxon>Fusobacteriales</taxon>
        <taxon>Leptotrichiaceae</taxon>
        <taxon>Leptotrichia</taxon>
    </lineage>
</organism>
<dbReference type="KEGG" id="lrug:AB8B22_08445"/>
<evidence type="ECO:0008006" key="2">
    <source>
        <dbReference type="Google" id="ProtNLM"/>
    </source>
</evidence>
<name>A0AB39VGY5_9FUSO</name>
<proteinExistence type="predicted"/>
<gene>
    <name evidence="1" type="ORF">AB8B22_08445</name>
</gene>
<accession>A0AB39VGY5</accession>
<dbReference type="EMBL" id="CP165644">
    <property type="protein sequence ID" value="XDU66432.1"/>
    <property type="molecule type" value="Genomic_DNA"/>
</dbReference>
<dbReference type="AlphaFoldDB" id="A0AB39VGY5"/>
<dbReference type="RefSeq" id="WP_369710777.1">
    <property type="nucleotide sequence ID" value="NZ_CP165644.1"/>
</dbReference>
<evidence type="ECO:0000313" key="1">
    <source>
        <dbReference type="EMBL" id="XDU66432.1"/>
    </source>
</evidence>